<evidence type="ECO:0000256" key="2">
    <source>
        <dbReference type="ARBA" id="ARBA00023242"/>
    </source>
</evidence>
<feature type="domain" description="Chromo" evidence="3">
    <location>
        <begin position="70"/>
        <end position="128"/>
    </location>
</feature>
<name>A0A9N9WQ20_9DIPT</name>
<dbReference type="SMART" id="SM00300">
    <property type="entry name" value="ChSh"/>
    <property type="match status" value="1"/>
</dbReference>
<accession>A0A9N9WQ20</accession>
<evidence type="ECO:0000259" key="3">
    <source>
        <dbReference type="PROSITE" id="PS50013"/>
    </source>
</evidence>
<dbReference type="Gene3D" id="2.40.50.40">
    <property type="match status" value="1"/>
</dbReference>
<reference evidence="4" key="1">
    <citation type="submission" date="2022-01" db="EMBL/GenBank/DDBJ databases">
        <authorList>
            <person name="King R."/>
        </authorList>
    </citation>
    <scope>NUCLEOTIDE SEQUENCE</scope>
</reference>
<dbReference type="CDD" id="cd00034">
    <property type="entry name" value="CSD"/>
    <property type="match status" value="1"/>
</dbReference>
<dbReference type="SUPFAM" id="SSF54160">
    <property type="entry name" value="Chromo domain-like"/>
    <property type="match status" value="1"/>
</dbReference>
<sequence length="138" mass="16239">MPKRRGKVYFETVLTKTSRDVVVECVIEHCGEHSDDGFFAQMHKQFVEAIEKNLLAQTINKKKKKKEQKWEAEKILGSVMSGGELMFMVKWKDKDDIALISAHQATQKYPKLVKFYFARRLQWSPVHDKQTYKMVERS</sequence>
<keyword evidence="5" id="KW-1185">Reference proteome</keyword>
<dbReference type="PROSITE" id="PS50013">
    <property type="entry name" value="CHROMO_2"/>
    <property type="match status" value="1"/>
</dbReference>
<dbReference type="EMBL" id="OU895878">
    <property type="protein sequence ID" value="CAG9801846.1"/>
    <property type="molecule type" value="Genomic_DNA"/>
</dbReference>
<dbReference type="InterPro" id="IPR016197">
    <property type="entry name" value="Chromo-like_dom_sf"/>
</dbReference>
<evidence type="ECO:0000313" key="4">
    <source>
        <dbReference type="EMBL" id="CAG9801846.1"/>
    </source>
</evidence>
<keyword evidence="2" id="KW-0539">Nucleus</keyword>
<evidence type="ECO:0000256" key="1">
    <source>
        <dbReference type="ARBA" id="ARBA00004123"/>
    </source>
</evidence>
<comment type="subcellular location">
    <subcellularLocation>
        <location evidence="1">Nucleus</location>
    </subcellularLocation>
</comment>
<reference evidence="4" key="2">
    <citation type="submission" date="2022-10" db="EMBL/GenBank/DDBJ databases">
        <authorList>
            <consortium name="ENA_rothamsted_submissions"/>
            <consortium name="culmorum"/>
            <person name="King R."/>
        </authorList>
    </citation>
    <scope>NUCLEOTIDE SEQUENCE</scope>
</reference>
<dbReference type="AlphaFoldDB" id="A0A9N9WQ20"/>
<gene>
    <name evidence="4" type="ORF">CHIRRI_LOCUS4766</name>
</gene>
<dbReference type="GO" id="GO:0005694">
    <property type="term" value="C:chromosome"/>
    <property type="evidence" value="ECO:0007669"/>
    <property type="project" value="UniProtKB-ARBA"/>
</dbReference>
<evidence type="ECO:0000313" key="5">
    <source>
        <dbReference type="Proteomes" id="UP001153620"/>
    </source>
</evidence>
<dbReference type="GO" id="GO:0005634">
    <property type="term" value="C:nucleus"/>
    <property type="evidence" value="ECO:0007669"/>
    <property type="project" value="UniProtKB-SubCell"/>
</dbReference>
<dbReference type="InterPro" id="IPR008251">
    <property type="entry name" value="Chromo_shadow_dom"/>
</dbReference>
<protein>
    <recommendedName>
        <fullName evidence="3">Chromo domain-containing protein</fullName>
    </recommendedName>
</protein>
<proteinExistence type="predicted"/>
<organism evidence="4 5">
    <name type="scientific">Chironomus riparius</name>
    <dbReference type="NCBI Taxonomy" id="315576"/>
    <lineage>
        <taxon>Eukaryota</taxon>
        <taxon>Metazoa</taxon>
        <taxon>Ecdysozoa</taxon>
        <taxon>Arthropoda</taxon>
        <taxon>Hexapoda</taxon>
        <taxon>Insecta</taxon>
        <taxon>Pterygota</taxon>
        <taxon>Neoptera</taxon>
        <taxon>Endopterygota</taxon>
        <taxon>Diptera</taxon>
        <taxon>Nematocera</taxon>
        <taxon>Chironomoidea</taxon>
        <taxon>Chironomidae</taxon>
        <taxon>Chironominae</taxon>
        <taxon>Chironomus</taxon>
    </lineage>
</organism>
<dbReference type="Proteomes" id="UP001153620">
    <property type="component" value="Chromosome 2"/>
</dbReference>
<dbReference type="InterPro" id="IPR000953">
    <property type="entry name" value="Chromo/chromo_shadow_dom"/>
</dbReference>
<dbReference type="Pfam" id="PF01393">
    <property type="entry name" value="Chromo_shadow"/>
    <property type="match status" value="1"/>
</dbReference>